<comment type="similarity">
    <text evidence="1">Belongs to the CbxX/CfxQ family.</text>
</comment>
<name>A0A0M0LQ65_9EUKA</name>
<dbReference type="Gene3D" id="3.40.50.300">
    <property type="entry name" value="P-loop containing nucleotide triphosphate hydrolases"/>
    <property type="match status" value="1"/>
</dbReference>
<protein>
    <submittedName>
        <fullName evidence="6">Cbbx protein</fullName>
    </submittedName>
</protein>
<dbReference type="SUPFAM" id="SSF52540">
    <property type="entry name" value="P-loop containing nucleoside triphosphate hydrolases"/>
    <property type="match status" value="1"/>
</dbReference>
<reference evidence="7" key="1">
    <citation type="journal article" date="2015" name="PLoS Genet.">
        <title>Genome Sequence and Transcriptome Analyses of Chrysochromulina tobin: Metabolic Tools for Enhanced Algal Fitness in the Prominent Order Prymnesiales (Haptophyceae).</title>
        <authorList>
            <person name="Hovde B.T."/>
            <person name="Deodato C.R."/>
            <person name="Hunsperger H.M."/>
            <person name="Ryken S.A."/>
            <person name="Yost W."/>
            <person name="Jha R.K."/>
            <person name="Patterson J."/>
            <person name="Monnat R.J. Jr."/>
            <person name="Barlow S.B."/>
            <person name="Starkenburg S.R."/>
            <person name="Cattolico R.A."/>
        </authorList>
    </citation>
    <scope>NUCLEOTIDE SEQUENCE</scope>
    <source>
        <strain evidence="7">CCMP291</strain>
    </source>
</reference>
<dbReference type="Pfam" id="PF00004">
    <property type="entry name" value="AAA"/>
    <property type="match status" value="1"/>
</dbReference>
<dbReference type="Gene3D" id="1.10.8.60">
    <property type="match status" value="1"/>
</dbReference>
<dbReference type="GO" id="GO:0005524">
    <property type="term" value="F:ATP binding"/>
    <property type="evidence" value="ECO:0007669"/>
    <property type="project" value="UniProtKB-KW"/>
</dbReference>
<evidence type="ECO:0000256" key="4">
    <source>
        <dbReference type="SAM" id="Coils"/>
    </source>
</evidence>
<organism evidence="6 7">
    <name type="scientific">Chrysochromulina tobinii</name>
    <dbReference type="NCBI Taxonomy" id="1460289"/>
    <lineage>
        <taxon>Eukaryota</taxon>
        <taxon>Haptista</taxon>
        <taxon>Haptophyta</taxon>
        <taxon>Prymnesiophyceae</taxon>
        <taxon>Prymnesiales</taxon>
        <taxon>Chrysochromulinaceae</taxon>
        <taxon>Chrysochromulina</taxon>
    </lineage>
</organism>
<feature type="coiled-coil region" evidence="4">
    <location>
        <begin position="83"/>
        <end position="110"/>
    </location>
</feature>
<dbReference type="Proteomes" id="UP000037460">
    <property type="component" value="Unassembled WGS sequence"/>
</dbReference>
<dbReference type="FunFam" id="3.40.50.300:FF:000216">
    <property type="entry name" value="Type VII secretion ATPase EccA"/>
    <property type="match status" value="1"/>
</dbReference>
<dbReference type="InterPro" id="IPR050773">
    <property type="entry name" value="CbxX/CfxQ_RuBisCO_ESX"/>
</dbReference>
<dbReference type="InterPro" id="IPR027417">
    <property type="entry name" value="P-loop_NTPase"/>
</dbReference>
<dbReference type="PRINTS" id="PR00819">
    <property type="entry name" value="CBXCFQXSUPER"/>
</dbReference>
<dbReference type="EMBL" id="JWZX01000346">
    <property type="protein sequence ID" value="KOO53179.1"/>
    <property type="molecule type" value="Genomic_DNA"/>
</dbReference>
<proteinExistence type="inferred from homology"/>
<dbReference type="InterPro" id="IPR041627">
    <property type="entry name" value="AAA_lid_6"/>
</dbReference>
<evidence type="ECO:0000256" key="3">
    <source>
        <dbReference type="ARBA" id="ARBA00022840"/>
    </source>
</evidence>
<dbReference type="PRINTS" id="PR00820">
    <property type="entry name" value="CBXXCFQX"/>
</dbReference>
<comment type="caution">
    <text evidence="6">The sequence shown here is derived from an EMBL/GenBank/DDBJ whole genome shotgun (WGS) entry which is preliminary data.</text>
</comment>
<gene>
    <name evidence="6" type="ORF">Ctob_015604</name>
</gene>
<evidence type="ECO:0000259" key="5">
    <source>
        <dbReference type="SMART" id="SM00382"/>
    </source>
</evidence>
<keyword evidence="4" id="KW-0175">Coiled coil</keyword>
<dbReference type="CDD" id="cd00009">
    <property type="entry name" value="AAA"/>
    <property type="match status" value="1"/>
</dbReference>
<evidence type="ECO:0000313" key="6">
    <source>
        <dbReference type="EMBL" id="KOO53179.1"/>
    </source>
</evidence>
<dbReference type="InterPro" id="IPR000470">
    <property type="entry name" value="CbxX/CfqX_mono"/>
</dbReference>
<dbReference type="OrthoDB" id="2423195at2759"/>
<evidence type="ECO:0000256" key="1">
    <source>
        <dbReference type="ARBA" id="ARBA00010378"/>
    </source>
</evidence>
<dbReference type="PANTHER" id="PTHR43392">
    <property type="entry name" value="AAA-TYPE ATPASE FAMILY PROTEIN / ANKYRIN REPEAT FAMILY PROTEIN"/>
    <property type="match status" value="1"/>
</dbReference>
<accession>A0A0M0LQ65</accession>
<dbReference type="GO" id="GO:0016887">
    <property type="term" value="F:ATP hydrolysis activity"/>
    <property type="evidence" value="ECO:0007669"/>
    <property type="project" value="InterPro"/>
</dbReference>
<dbReference type="InterPro" id="IPR000641">
    <property type="entry name" value="CbxX/CfxQ"/>
</dbReference>
<evidence type="ECO:0000313" key="7">
    <source>
        <dbReference type="Proteomes" id="UP000037460"/>
    </source>
</evidence>
<evidence type="ECO:0000256" key="2">
    <source>
        <dbReference type="ARBA" id="ARBA00022741"/>
    </source>
</evidence>
<keyword evidence="2" id="KW-0547">Nucleotide-binding</keyword>
<dbReference type="PANTHER" id="PTHR43392:SF2">
    <property type="entry name" value="AAA-TYPE ATPASE FAMILY PROTEIN _ ANKYRIN REPEAT FAMILY PROTEIN"/>
    <property type="match status" value="1"/>
</dbReference>
<dbReference type="Pfam" id="PF17866">
    <property type="entry name" value="AAA_lid_6"/>
    <property type="match status" value="1"/>
</dbReference>
<feature type="domain" description="AAA+ ATPase" evidence="5">
    <location>
        <begin position="173"/>
        <end position="312"/>
    </location>
</feature>
<dbReference type="SMART" id="SM00382">
    <property type="entry name" value="AAA"/>
    <property type="match status" value="1"/>
</dbReference>
<dbReference type="AlphaFoldDB" id="A0A0M0LQ65"/>
<dbReference type="InterPro" id="IPR003593">
    <property type="entry name" value="AAA+_ATPase"/>
</dbReference>
<keyword evidence="3" id="KW-0067">ATP-binding</keyword>
<keyword evidence="7" id="KW-1185">Reference proteome</keyword>
<dbReference type="InterPro" id="IPR003959">
    <property type="entry name" value="ATPase_AAA_core"/>
</dbReference>
<sequence length="414" mass="46216">MVAFSSLIVGGALSLHAPAALNLQGMQRMSALRMKAPIDGRGPGSGITEGVSADSKASLDPAKGNYRRLSDALKTSDLERRLEEDAIAMREDALRRKKEARERKIMLLQKIPDSMQAGTVDDFMYKEGVKDILQKLDYDLIGLLPVKQRVREIASLLVVDKMRLKLGLETSVPSLHMGFTGAPGTGKTTVALRMGQILQRMGYCRTGHVVVATRDDLVGQYVGHTAPKTKEMVKKAMGGILLVDEAYYLYNAANDRDYGQESIEILLNVMENNKEDIIVVLAGYKDRMDKFYSFIPGMNSRIGNHIEFPNYELDELVQIGKVMCRDLEYEMDASAIEAFREYMSRRMRMPFFSNARTVRNAIDLARMKSAVRIFNEKMSPGSNGDVQDFELMTITAADFPVITDAEMQQKAITA</sequence>